<dbReference type="AlphaFoldDB" id="A0A813CMV4"/>
<reference evidence="1" key="1">
    <citation type="submission" date="2021-02" db="EMBL/GenBank/DDBJ databases">
        <authorList>
            <person name="Dougan E. K."/>
            <person name="Rhodes N."/>
            <person name="Thang M."/>
            <person name="Chan C."/>
        </authorList>
    </citation>
    <scope>NUCLEOTIDE SEQUENCE</scope>
</reference>
<keyword evidence="2" id="KW-1185">Reference proteome</keyword>
<proteinExistence type="predicted"/>
<gene>
    <name evidence="1" type="ORF">SNEC2469_LOCUS35284</name>
</gene>
<dbReference type="Proteomes" id="UP000601435">
    <property type="component" value="Unassembled WGS sequence"/>
</dbReference>
<protein>
    <submittedName>
        <fullName evidence="1">Uncharacterized protein</fullName>
    </submittedName>
</protein>
<comment type="caution">
    <text evidence="1">The sequence shown here is derived from an EMBL/GenBank/DDBJ whole genome shotgun (WGS) entry which is preliminary data.</text>
</comment>
<name>A0A813CMV4_9DINO</name>
<evidence type="ECO:0000313" key="1">
    <source>
        <dbReference type="EMBL" id="CAE7944204.1"/>
    </source>
</evidence>
<dbReference type="EMBL" id="CAJNJA010101319">
    <property type="protein sequence ID" value="CAE7944204.1"/>
    <property type="molecule type" value="Genomic_DNA"/>
</dbReference>
<evidence type="ECO:0000313" key="2">
    <source>
        <dbReference type="Proteomes" id="UP000601435"/>
    </source>
</evidence>
<accession>A0A813CMV4</accession>
<sequence>MLPHDHALMSFYELYSTATPLLLPSAEWMYRLPGDLFGSLLLITMKGLADQRRPLSGFTCAASSPWASVPGSGIGGLSQWQGLDDTAK</sequence>
<organism evidence="1 2">
    <name type="scientific">Symbiodinium necroappetens</name>
    <dbReference type="NCBI Taxonomy" id="1628268"/>
    <lineage>
        <taxon>Eukaryota</taxon>
        <taxon>Sar</taxon>
        <taxon>Alveolata</taxon>
        <taxon>Dinophyceae</taxon>
        <taxon>Suessiales</taxon>
        <taxon>Symbiodiniaceae</taxon>
        <taxon>Symbiodinium</taxon>
    </lineage>
</organism>